<dbReference type="Gene3D" id="3.30.43.10">
    <property type="entry name" value="Uridine Diphospho-n-acetylenolpyruvylglucosamine Reductase, domain 2"/>
    <property type="match status" value="1"/>
</dbReference>
<dbReference type="InterPro" id="IPR012951">
    <property type="entry name" value="BBE"/>
</dbReference>
<feature type="region of interest" description="Disordered" evidence="7">
    <location>
        <begin position="512"/>
        <end position="539"/>
    </location>
</feature>
<dbReference type="PANTHER" id="PTHR45649:SF14">
    <property type="entry name" value="GABA PERMEASE"/>
    <property type="match status" value="1"/>
</dbReference>
<dbReference type="Gene3D" id="3.30.465.10">
    <property type="match status" value="1"/>
</dbReference>
<dbReference type="Pfam" id="PF01565">
    <property type="entry name" value="FAD_binding_4"/>
    <property type="match status" value="1"/>
</dbReference>
<feature type="compositionally biased region" description="Polar residues" evidence="7">
    <location>
        <begin position="527"/>
        <end position="539"/>
    </location>
</feature>
<feature type="transmembrane region" description="Helical" evidence="8">
    <location>
        <begin position="920"/>
        <end position="943"/>
    </location>
</feature>
<proteinExistence type="inferred from homology"/>
<dbReference type="InterPro" id="IPR016169">
    <property type="entry name" value="FAD-bd_PCMH_sub2"/>
</dbReference>
<dbReference type="InterPro" id="IPR016167">
    <property type="entry name" value="FAD-bd_PCMH_sub1"/>
</dbReference>
<feature type="transmembrane region" description="Helical" evidence="8">
    <location>
        <begin position="791"/>
        <end position="814"/>
    </location>
</feature>
<feature type="transmembrane region" description="Helical" evidence="8">
    <location>
        <begin position="964"/>
        <end position="986"/>
    </location>
</feature>
<dbReference type="Pfam" id="PF13520">
    <property type="entry name" value="AA_permease_2"/>
    <property type="match status" value="1"/>
</dbReference>
<evidence type="ECO:0000313" key="10">
    <source>
        <dbReference type="EMBL" id="CAE6476631.1"/>
    </source>
</evidence>
<evidence type="ECO:0000256" key="1">
    <source>
        <dbReference type="ARBA" id="ARBA00004141"/>
    </source>
</evidence>
<keyword evidence="4 8" id="KW-0812">Transmembrane</keyword>
<dbReference type="GO" id="GO:0071949">
    <property type="term" value="F:FAD binding"/>
    <property type="evidence" value="ECO:0007669"/>
    <property type="project" value="InterPro"/>
</dbReference>
<evidence type="ECO:0000259" key="9">
    <source>
        <dbReference type="PROSITE" id="PS51387"/>
    </source>
</evidence>
<evidence type="ECO:0000256" key="7">
    <source>
        <dbReference type="SAM" id="MobiDB-lite"/>
    </source>
</evidence>
<comment type="subcellular location">
    <subcellularLocation>
        <location evidence="1">Membrane</location>
        <topology evidence="1">Multi-pass membrane protein</topology>
    </subcellularLocation>
</comment>
<dbReference type="FunFam" id="1.20.1740.10:FF:000046">
    <property type="entry name" value="Amino-acid permease, putative"/>
    <property type="match status" value="1"/>
</dbReference>
<comment type="caution">
    <text evidence="10">The sequence shown here is derived from an EMBL/GenBank/DDBJ whole genome shotgun (WGS) entry which is preliminary data.</text>
</comment>
<keyword evidence="5 8" id="KW-1133">Transmembrane helix</keyword>
<accession>A0A8H3C8J1</accession>
<feature type="transmembrane region" description="Helical" evidence="8">
    <location>
        <begin position="684"/>
        <end position="705"/>
    </location>
</feature>
<dbReference type="PROSITE" id="PS00218">
    <property type="entry name" value="AMINO_ACID_PERMEASE_1"/>
    <property type="match status" value="1"/>
</dbReference>
<dbReference type="GO" id="GO:0016020">
    <property type="term" value="C:membrane"/>
    <property type="evidence" value="ECO:0007669"/>
    <property type="project" value="UniProtKB-SubCell"/>
</dbReference>
<feature type="domain" description="FAD-binding PCMH-type" evidence="9">
    <location>
        <begin position="39"/>
        <end position="217"/>
    </location>
</feature>
<feature type="transmembrane region" description="Helical" evidence="8">
    <location>
        <begin position="751"/>
        <end position="771"/>
    </location>
</feature>
<dbReference type="AlphaFoldDB" id="A0A8H3C8J1"/>
<dbReference type="InterPro" id="IPR016166">
    <property type="entry name" value="FAD-bd_PCMH"/>
</dbReference>
<comment type="similarity">
    <text evidence="2">Belongs to the oxygen-dependent FAD-linked oxidoreductase family.</text>
</comment>
<evidence type="ECO:0000313" key="11">
    <source>
        <dbReference type="Proteomes" id="UP000663853"/>
    </source>
</evidence>
<dbReference type="Gene3D" id="3.40.462.20">
    <property type="match status" value="1"/>
</dbReference>
<sequence length="1054" mass="114301">MSTIDLSALTLLRSALSPEGSINLPGDPNYSNKRWALNAEKEAAGVAWPATPEDVVQILLFAQGKGPYTSQKRLQVAVKGGGHTPSGASSSDGGLVIDLQPKMHGVRVDPAAKLVYVGGGALWQDVDEATTPHGLASVAGTVGHTGVGGLTLGGGFGWLTGTHGLVIDNMVQAKVITSSGNILTASDSENSELFWAIRGGGGNFGVVTEFVLKIHPQHPEVFTCALTFLPSSLDKVVSEVNLWLSERAPSEVGYIFFNNSPNAQANNPEPTVGLQLVYTGEPELGRQKFARFMKLGHIMDQIAVIPYIKLNHIYDNFCQHGMRRTLQGNFVPEIPEGLPVPFVSELFNFWVQFITERPPAASALVVFEFHHYGKLSSVLSNATAYVHRNRSHNMMLGVTWTNPSFDEYTRQATLDLTQGVTKLREVYFPSDLISQGGYTNYMDEESREYNKEFTRRRFGANYPRLMELKSRYDSSNVFARPSTATIVRPFDPRSLSRLAWVFIKTPLIRASGPSTPSTNMKPDGKETATNSVVPAPSSQSITEDIRAEQHGMERQFSFFSIIGLAFAILNSWTAMAASLNIVLPSGGPVAMLWGLVVSAIGALCLSASLAEICHIYPTSGGPYHWSAVLAPADWAPLISWICGWFAVTGWWALVATAGSLAGSLITGIIALLHPNYELERWHIFLIFEAWMIGAFLINTFGVRLLPAINRAALTWSIVGVTVISITCLACSSPNYESPQFVFRSYINETGWNNGVAWILGLLQSAFGLTGFDAVSHIVEEMPSPHIHAPRAMILAVLIGATSSFAFLVVLLFCLKDVDAVIASPAGPLLEIIYQATNNRAGAVCLLMFPVVSMAFAGQGIMTGASRMTHAFARDNGLPFSQIFARINSRFRVPLASLVLTTALCVIFGCIYLGSSSALNAILSSSVVALNISYSIPVALLLIRGRHLLNPPDLPEPPTFSLGRIGGPIANVIGLAFAVLTTVFFLFPPELPVTPSNMNYTIVVFGIIAMVSATTWLTTGRRHFKGPLDMDELLRMAYDARRPGTRAESQQEKSL</sequence>
<dbReference type="SUPFAM" id="SSF56176">
    <property type="entry name" value="FAD-binding/transporter-associated domain-like"/>
    <property type="match status" value="1"/>
</dbReference>
<name>A0A8H3C8J1_9AGAM</name>
<dbReference type="GO" id="GO:0015101">
    <property type="term" value="F:organic cation transmembrane transporter activity"/>
    <property type="evidence" value="ECO:0007669"/>
    <property type="project" value="UniProtKB-ARBA"/>
</dbReference>
<protein>
    <recommendedName>
        <fullName evidence="9">FAD-binding PCMH-type domain-containing protein</fullName>
    </recommendedName>
</protein>
<feature type="transmembrane region" description="Helical" evidence="8">
    <location>
        <begin position="894"/>
        <end position="914"/>
    </location>
</feature>
<feature type="transmembrane region" description="Helical" evidence="8">
    <location>
        <begin position="556"/>
        <end position="579"/>
    </location>
</feature>
<keyword evidence="3" id="KW-0813">Transport</keyword>
<evidence type="ECO:0000256" key="8">
    <source>
        <dbReference type="SAM" id="Phobius"/>
    </source>
</evidence>
<dbReference type="GO" id="GO:0016491">
    <property type="term" value="F:oxidoreductase activity"/>
    <property type="evidence" value="ECO:0007669"/>
    <property type="project" value="InterPro"/>
</dbReference>
<dbReference type="InterPro" id="IPR004840">
    <property type="entry name" value="Amino_acid_permease_CS"/>
</dbReference>
<dbReference type="InterPro" id="IPR036318">
    <property type="entry name" value="FAD-bd_PCMH-like_sf"/>
</dbReference>
<dbReference type="Pfam" id="PF08031">
    <property type="entry name" value="BBE"/>
    <property type="match status" value="1"/>
</dbReference>
<evidence type="ECO:0000256" key="2">
    <source>
        <dbReference type="ARBA" id="ARBA00005466"/>
    </source>
</evidence>
<dbReference type="PANTHER" id="PTHR45649">
    <property type="entry name" value="AMINO-ACID PERMEASE BAT1"/>
    <property type="match status" value="1"/>
</dbReference>
<dbReference type="InterPro" id="IPR002293">
    <property type="entry name" value="AA/rel_permease1"/>
</dbReference>
<evidence type="ECO:0000256" key="4">
    <source>
        <dbReference type="ARBA" id="ARBA00022692"/>
    </source>
</evidence>
<organism evidence="10 11">
    <name type="scientific">Rhizoctonia solani</name>
    <dbReference type="NCBI Taxonomy" id="456999"/>
    <lineage>
        <taxon>Eukaryota</taxon>
        <taxon>Fungi</taxon>
        <taxon>Dikarya</taxon>
        <taxon>Basidiomycota</taxon>
        <taxon>Agaricomycotina</taxon>
        <taxon>Agaricomycetes</taxon>
        <taxon>Cantharellales</taxon>
        <taxon>Ceratobasidiaceae</taxon>
        <taxon>Rhizoctonia</taxon>
    </lineage>
</organism>
<dbReference type="Proteomes" id="UP000663853">
    <property type="component" value="Unassembled WGS sequence"/>
</dbReference>
<evidence type="ECO:0000256" key="5">
    <source>
        <dbReference type="ARBA" id="ARBA00022989"/>
    </source>
</evidence>
<feature type="transmembrane region" description="Helical" evidence="8">
    <location>
        <begin position="998"/>
        <end position="1017"/>
    </location>
</feature>
<dbReference type="InterPro" id="IPR006094">
    <property type="entry name" value="Oxid_FAD_bind_N"/>
</dbReference>
<feature type="transmembrane region" description="Helical" evidence="8">
    <location>
        <begin position="591"/>
        <end position="613"/>
    </location>
</feature>
<feature type="transmembrane region" description="Helical" evidence="8">
    <location>
        <begin position="652"/>
        <end position="672"/>
    </location>
</feature>
<feature type="transmembrane region" description="Helical" evidence="8">
    <location>
        <begin position="711"/>
        <end position="730"/>
    </location>
</feature>
<dbReference type="PROSITE" id="PS51387">
    <property type="entry name" value="FAD_PCMH"/>
    <property type="match status" value="1"/>
</dbReference>
<keyword evidence="6 8" id="KW-0472">Membrane</keyword>
<gene>
    <name evidence="10" type="ORF">RDB_LOCUS81952</name>
</gene>
<dbReference type="GO" id="GO:0006865">
    <property type="term" value="P:amino acid transport"/>
    <property type="evidence" value="ECO:0007669"/>
    <property type="project" value="InterPro"/>
</dbReference>
<dbReference type="Gene3D" id="1.20.1740.10">
    <property type="entry name" value="Amino acid/polyamine transporter I"/>
    <property type="match status" value="1"/>
</dbReference>
<evidence type="ECO:0000256" key="3">
    <source>
        <dbReference type="ARBA" id="ARBA00022448"/>
    </source>
</evidence>
<dbReference type="EMBL" id="CAJMXA010002151">
    <property type="protein sequence ID" value="CAE6476631.1"/>
    <property type="molecule type" value="Genomic_DNA"/>
</dbReference>
<evidence type="ECO:0000256" key="6">
    <source>
        <dbReference type="ARBA" id="ARBA00023136"/>
    </source>
</evidence>
<reference evidence="10" key="1">
    <citation type="submission" date="2021-01" db="EMBL/GenBank/DDBJ databases">
        <authorList>
            <person name="Kaushik A."/>
        </authorList>
    </citation>
    <scope>NUCLEOTIDE SEQUENCE</scope>
    <source>
        <strain evidence="10">AG6-10EEA</strain>
    </source>
</reference>